<comment type="similarity">
    <text evidence="1 2">Belongs to the ArsC family.</text>
</comment>
<accession>A0A193GCA9</accession>
<organism evidence="3 4">
    <name type="scientific">Bordetella flabilis</name>
    <dbReference type="NCBI Taxonomy" id="463014"/>
    <lineage>
        <taxon>Bacteria</taxon>
        <taxon>Pseudomonadati</taxon>
        <taxon>Pseudomonadota</taxon>
        <taxon>Betaproteobacteria</taxon>
        <taxon>Burkholderiales</taxon>
        <taxon>Alcaligenaceae</taxon>
        <taxon>Bordetella</taxon>
    </lineage>
</organism>
<dbReference type="KEGG" id="bfz:BAU07_09180"/>
<dbReference type="PANTHER" id="PTHR30041">
    <property type="entry name" value="ARSENATE REDUCTASE"/>
    <property type="match status" value="1"/>
</dbReference>
<dbReference type="AlphaFoldDB" id="A0A193GCA9"/>
<proteinExistence type="inferred from homology"/>
<dbReference type="SUPFAM" id="SSF52833">
    <property type="entry name" value="Thioredoxin-like"/>
    <property type="match status" value="1"/>
</dbReference>
<dbReference type="EMBL" id="CP016172">
    <property type="protein sequence ID" value="ANN77253.1"/>
    <property type="molecule type" value="Genomic_DNA"/>
</dbReference>
<protein>
    <submittedName>
        <fullName evidence="3">Arsenate reductase</fullName>
    </submittedName>
</protein>
<dbReference type="InterPro" id="IPR006660">
    <property type="entry name" value="Arsenate_reductase-like"/>
</dbReference>
<dbReference type="Proteomes" id="UP000091926">
    <property type="component" value="Chromosome"/>
</dbReference>
<dbReference type="InterPro" id="IPR006504">
    <property type="entry name" value="Tscrpt_reg_Spx/MgsR"/>
</dbReference>
<evidence type="ECO:0000256" key="2">
    <source>
        <dbReference type="PROSITE-ProRule" id="PRU01282"/>
    </source>
</evidence>
<dbReference type="Pfam" id="PF03960">
    <property type="entry name" value="ArsC"/>
    <property type="match status" value="1"/>
</dbReference>
<evidence type="ECO:0000313" key="3">
    <source>
        <dbReference type="EMBL" id="ANN77253.1"/>
    </source>
</evidence>
<sequence>MTGTVLYGLKQCSTCAKARAWLDEHGVKHAFVDYRDEPVPAATLKSWADQLGGWEKLVNRTSMTWRALPEVRKAAASDAQWQALIAEYPALVRRPVTVTPDGAVAVGFSEKRYAERFA</sequence>
<dbReference type="STRING" id="463014.BAU07_09180"/>
<keyword evidence="4" id="KW-1185">Reference proteome</keyword>
<dbReference type="InterPro" id="IPR036249">
    <property type="entry name" value="Thioredoxin-like_sf"/>
</dbReference>
<dbReference type="PANTHER" id="PTHR30041:SF8">
    <property type="entry name" value="PROTEIN YFFB"/>
    <property type="match status" value="1"/>
</dbReference>
<name>A0A193GCA9_9BORD</name>
<evidence type="ECO:0000313" key="4">
    <source>
        <dbReference type="Proteomes" id="UP000091926"/>
    </source>
</evidence>
<dbReference type="NCBIfam" id="TIGR01617">
    <property type="entry name" value="arsC_related"/>
    <property type="match status" value="1"/>
</dbReference>
<dbReference type="OrthoDB" id="9803749at2"/>
<gene>
    <name evidence="3" type="ORF">BAU07_09180</name>
</gene>
<dbReference type="RefSeq" id="WP_066656426.1">
    <property type="nucleotide sequence ID" value="NZ_CBCSCL010000034.1"/>
</dbReference>
<reference evidence="3 4" key="1">
    <citation type="submission" date="2016-06" db="EMBL/GenBank/DDBJ databases">
        <title>Complete genome sequences of Bordetella bronchialis and Bordetella flabilis.</title>
        <authorList>
            <person name="LiPuma J.J."/>
            <person name="Spilker T."/>
        </authorList>
    </citation>
    <scope>NUCLEOTIDE SEQUENCE [LARGE SCALE GENOMIC DNA]</scope>
    <source>
        <strain evidence="3 4">AU10664</strain>
    </source>
</reference>
<dbReference type="Gene3D" id="3.40.30.10">
    <property type="entry name" value="Glutaredoxin"/>
    <property type="match status" value="1"/>
</dbReference>
<dbReference type="PROSITE" id="PS51353">
    <property type="entry name" value="ARSC"/>
    <property type="match status" value="1"/>
</dbReference>
<evidence type="ECO:0000256" key="1">
    <source>
        <dbReference type="ARBA" id="ARBA00007198"/>
    </source>
</evidence>